<comment type="similarity">
    <text evidence="2">Belongs to the glycosyltransferase 92 family.</text>
</comment>
<keyword evidence="6 8" id="KW-1133">Transmembrane helix</keyword>
<keyword evidence="3" id="KW-0328">Glycosyltransferase</keyword>
<comment type="caution">
    <text evidence="9">The sequence shown here is derived from an EMBL/GenBank/DDBJ whole genome shotgun (WGS) entry which is preliminary data.</text>
</comment>
<evidence type="ECO:0000256" key="6">
    <source>
        <dbReference type="ARBA" id="ARBA00022989"/>
    </source>
</evidence>
<organism evidence="9 10">
    <name type="scientific">Symbiodinium microadriaticum</name>
    <name type="common">Dinoflagellate</name>
    <name type="synonym">Zooxanthella microadriatica</name>
    <dbReference type="NCBI Taxonomy" id="2951"/>
    <lineage>
        <taxon>Eukaryota</taxon>
        <taxon>Sar</taxon>
        <taxon>Alveolata</taxon>
        <taxon>Dinophyceae</taxon>
        <taxon>Suessiales</taxon>
        <taxon>Symbiodiniaceae</taxon>
        <taxon>Symbiodinium</taxon>
    </lineage>
</organism>
<keyword evidence="5 8" id="KW-0812">Transmembrane</keyword>
<keyword evidence="10" id="KW-1185">Reference proteome</keyword>
<evidence type="ECO:0000256" key="4">
    <source>
        <dbReference type="ARBA" id="ARBA00022679"/>
    </source>
</evidence>
<reference evidence="9 10" key="1">
    <citation type="submission" date="2016-02" db="EMBL/GenBank/DDBJ databases">
        <title>Genome analysis of coral dinoflagellate symbionts highlights evolutionary adaptations to a symbiotic lifestyle.</title>
        <authorList>
            <person name="Aranda M."/>
            <person name="Li Y."/>
            <person name="Liew Y.J."/>
            <person name="Baumgarten S."/>
            <person name="Simakov O."/>
            <person name="Wilson M."/>
            <person name="Piel J."/>
            <person name="Ashoor H."/>
            <person name="Bougouffa S."/>
            <person name="Bajic V.B."/>
            <person name="Ryu T."/>
            <person name="Ravasi T."/>
            <person name="Bayer T."/>
            <person name="Micklem G."/>
            <person name="Kim H."/>
            <person name="Bhak J."/>
            <person name="Lajeunesse T.C."/>
            <person name="Voolstra C.R."/>
        </authorList>
    </citation>
    <scope>NUCLEOTIDE SEQUENCE [LARGE SCALE GENOMIC DNA]</scope>
    <source>
        <strain evidence="9 10">CCMP2467</strain>
    </source>
</reference>
<accession>A0A1Q9C9H4</accession>
<dbReference type="GO" id="GO:0016020">
    <property type="term" value="C:membrane"/>
    <property type="evidence" value="ECO:0007669"/>
    <property type="project" value="UniProtKB-SubCell"/>
</dbReference>
<dbReference type="Proteomes" id="UP000186817">
    <property type="component" value="Unassembled WGS sequence"/>
</dbReference>
<evidence type="ECO:0000256" key="7">
    <source>
        <dbReference type="ARBA" id="ARBA00023136"/>
    </source>
</evidence>
<proteinExistence type="inferred from homology"/>
<dbReference type="EMBL" id="LSRX01001466">
    <property type="protein sequence ID" value="OLP79584.1"/>
    <property type="molecule type" value="Genomic_DNA"/>
</dbReference>
<name>A0A1Q9C9H4_SYMMI</name>
<evidence type="ECO:0008006" key="11">
    <source>
        <dbReference type="Google" id="ProtNLM"/>
    </source>
</evidence>
<dbReference type="Pfam" id="PF01697">
    <property type="entry name" value="Glyco_transf_92"/>
    <property type="match status" value="1"/>
</dbReference>
<sequence length="506" mass="56698">MELAPQLRGGPFVRSQSLYAFRLSKRVGPGWELPSSTLVAVAPSRPVPNVLQKAHVALSIVFVGFPHCQKQSCYFVAGHSGSHAALDFGGAKTVDAMECSARRRWSIAVLGCFTVLGFVGFLGSSDSSLPSLSVWLWWVGACFSESQRRCALMSLWLPTEIEMHHFALRSREEFAERRGWAIQADGQDVEVEFRLREDISSVCAAPQRIRRFVPSLKAQRALPWSERKVLYEKPPGFSRKHFLTALAEVNLVTPEDDYLLEWIDFHLLVGFDHFVIYDAKNLTSTRHALETYISEGYVELVPCRVDPTGNCLLVEQLSRSGNQEFDWRRYAVLKIAKERSTHWIALMDIDEFFFPRRLASLRDILVPESHPAGISGFFIWQLNFGSSGWQTRPAQLQIEAYSRSASQRDWNGKSIAQADALVLNGTFAYKGNPHLLLSGSEPGVKRCDAHMQDFQGNVHCIENPVRMFDVVGIALCLANFLVFAALGAAPCMLRSLADTGRLLKTS</sequence>
<dbReference type="GO" id="GO:0016757">
    <property type="term" value="F:glycosyltransferase activity"/>
    <property type="evidence" value="ECO:0007669"/>
    <property type="project" value="UniProtKB-KW"/>
</dbReference>
<evidence type="ECO:0000256" key="1">
    <source>
        <dbReference type="ARBA" id="ARBA00004167"/>
    </source>
</evidence>
<keyword evidence="4" id="KW-0808">Transferase</keyword>
<keyword evidence="7 8" id="KW-0472">Membrane</keyword>
<evidence type="ECO:0000313" key="10">
    <source>
        <dbReference type="Proteomes" id="UP000186817"/>
    </source>
</evidence>
<evidence type="ECO:0000256" key="2">
    <source>
        <dbReference type="ARBA" id="ARBA00007647"/>
    </source>
</evidence>
<dbReference type="GO" id="GO:0005737">
    <property type="term" value="C:cytoplasm"/>
    <property type="evidence" value="ECO:0007669"/>
    <property type="project" value="TreeGrafter"/>
</dbReference>
<comment type="subcellular location">
    <subcellularLocation>
        <location evidence="1">Membrane</location>
        <topology evidence="1">Single-pass membrane protein</topology>
    </subcellularLocation>
</comment>
<feature type="transmembrane region" description="Helical" evidence="8">
    <location>
        <begin position="470"/>
        <end position="493"/>
    </location>
</feature>
<evidence type="ECO:0000313" key="9">
    <source>
        <dbReference type="EMBL" id="OLP79584.1"/>
    </source>
</evidence>
<evidence type="ECO:0000256" key="8">
    <source>
        <dbReference type="SAM" id="Phobius"/>
    </source>
</evidence>
<evidence type="ECO:0000256" key="3">
    <source>
        <dbReference type="ARBA" id="ARBA00022676"/>
    </source>
</evidence>
<protein>
    <recommendedName>
        <fullName evidence="11">Glycosyltransferase family 92 protein</fullName>
    </recommendedName>
</protein>
<dbReference type="OrthoDB" id="410403at2759"/>
<evidence type="ECO:0000256" key="5">
    <source>
        <dbReference type="ARBA" id="ARBA00022692"/>
    </source>
</evidence>
<gene>
    <name evidence="9" type="ORF">AK812_SmicGene40110</name>
</gene>
<dbReference type="PANTHER" id="PTHR21461">
    <property type="entry name" value="GLYCOSYLTRANSFERASE FAMILY 92 PROTEIN"/>
    <property type="match status" value="1"/>
</dbReference>
<dbReference type="InterPro" id="IPR008166">
    <property type="entry name" value="Glyco_transf_92"/>
</dbReference>
<dbReference type="PANTHER" id="PTHR21461:SF69">
    <property type="entry name" value="GLYCOSYLTRANSFERASE FAMILY 92 PROTEIN"/>
    <property type="match status" value="1"/>
</dbReference>
<dbReference type="AlphaFoldDB" id="A0A1Q9C9H4"/>